<gene>
    <name evidence="2" type="ORF">FHR82_004045</name>
</gene>
<protein>
    <submittedName>
        <fullName evidence="2">Rhodanese-related sulfurtransferase</fullName>
    </submittedName>
</protein>
<dbReference type="SUPFAM" id="SSF52821">
    <property type="entry name" value="Rhodanese/Cell cycle control phosphatase"/>
    <property type="match status" value="1"/>
</dbReference>
<keyword evidence="3" id="KW-1185">Reference proteome</keyword>
<sequence>MSAAPATDAVSAIEALLDDARSRIVRYSPLEAAEAMRRGALLVDLRPVEYRWRNGEVPGAIAVSRHVLEWRLDVTSDHRLTQLRYGDRDQEVVLMCNEGYTSSLAAHQVMRQLGLSAVRDVAGGFAAWRSAGLPTVTRLTGVTY</sequence>
<proteinExistence type="predicted"/>
<organism evidence="2 3">
    <name type="scientific">Actinophytocola algeriensis</name>
    <dbReference type="NCBI Taxonomy" id="1768010"/>
    <lineage>
        <taxon>Bacteria</taxon>
        <taxon>Bacillati</taxon>
        <taxon>Actinomycetota</taxon>
        <taxon>Actinomycetes</taxon>
        <taxon>Pseudonocardiales</taxon>
        <taxon>Pseudonocardiaceae</taxon>
    </lineage>
</organism>
<evidence type="ECO:0000313" key="3">
    <source>
        <dbReference type="Proteomes" id="UP000520767"/>
    </source>
</evidence>
<dbReference type="RefSeq" id="WP_184811951.1">
    <property type="nucleotide sequence ID" value="NZ_JACHJQ010000004.1"/>
</dbReference>
<reference evidence="2 3" key="1">
    <citation type="submission" date="2020-08" db="EMBL/GenBank/DDBJ databases">
        <title>Genomic Encyclopedia of Type Strains, Phase III (KMG-III): the genomes of soil and plant-associated and newly described type strains.</title>
        <authorList>
            <person name="Whitman W."/>
        </authorList>
    </citation>
    <scope>NUCLEOTIDE SEQUENCE [LARGE SCALE GENOMIC DNA]</scope>
    <source>
        <strain evidence="2 3">CECT 8960</strain>
    </source>
</reference>
<dbReference type="PROSITE" id="PS50206">
    <property type="entry name" value="RHODANESE_3"/>
    <property type="match status" value="1"/>
</dbReference>
<accession>A0A7W7Q6L1</accession>
<dbReference type="AlphaFoldDB" id="A0A7W7Q6L1"/>
<dbReference type="Pfam" id="PF00581">
    <property type="entry name" value="Rhodanese"/>
    <property type="match status" value="1"/>
</dbReference>
<dbReference type="InterPro" id="IPR001763">
    <property type="entry name" value="Rhodanese-like_dom"/>
</dbReference>
<dbReference type="GO" id="GO:0016740">
    <property type="term" value="F:transferase activity"/>
    <property type="evidence" value="ECO:0007669"/>
    <property type="project" value="UniProtKB-KW"/>
</dbReference>
<dbReference type="Gene3D" id="3.40.250.10">
    <property type="entry name" value="Rhodanese-like domain"/>
    <property type="match status" value="1"/>
</dbReference>
<dbReference type="Proteomes" id="UP000520767">
    <property type="component" value="Unassembled WGS sequence"/>
</dbReference>
<feature type="domain" description="Rhodanese" evidence="1">
    <location>
        <begin position="36"/>
        <end position="137"/>
    </location>
</feature>
<dbReference type="EMBL" id="JACHJQ010000004">
    <property type="protein sequence ID" value="MBB4907803.1"/>
    <property type="molecule type" value="Genomic_DNA"/>
</dbReference>
<evidence type="ECO:0000313" key="2">
    <source>
        <dbReference type="EMBL" id="MBB4907803.1"/>
    </source>
</evidence>
<dbReference type="SMART" id="SM00450">
    <property type="entry name" value="RHOD"/>
    <property type="match status" value="1"/>
</dbReference>
<name>A0A7W7Q6L1_9PSEU</name>
<dbReference type="InterPro" id="IPR036873">
    <property type="entry name" value="Rhodanese-like_dom_sf"/>
</dbReference>
<evidence type="ECO:0000259" key="1">
    <source>
        <dbReference type="PROSITE" id="PS50206"/>
    </source>
</evidence>
<keyword evidence="2" id="KW-0808">Transferase</keyword>
<comment type="caution">
    <text evidence="2">The sequence shown here is derived from an EMBL/GenBank/DDBJ whole genome shotgun (WGS) entry which is preliminary data.</text>
</comment>